<keyword evidence="1" id="KW-0614">Plasmid</keyword>
<evidence type="ECO:0000313" key="1">
    <source>
        <dbReference type="EMBL" id="QZH69533.1"/>
    </source>
</evidence>
<sequence>MSENTADTPEPDSIEALRRDLSELSDRTTSRHRYLSREINALGILVVLILAGAIIVVFVAAFWSGSSPTTADDDLDQLLAPGTHCYHSSEEMAAARQRALAAIDRLQWEREHPDNGSDDAEHGRYYSPPAATQAEPALPIIVGAKDSGVPQPGDNQNVDTDLCFGIPAPAR</sequence>
<evidence type="ECO:0000313" key="2">
    <source>
        <dbReference type="Proteomes" id="UP000825598"/>
    </source>
</evidence>
<gene>
    <name evidence="1" type="ORF">K6L26_31415</name>
</gene>
<organism evidence="1 2">
    <name type="scientific">Mycolicibacterium farcinogenes</name>
    <name type="common">Mycobacterium farcinogenes</name>
    <dbReference type="NCBI Taxonomy" id="1802"/>
    <lineage>
        <taxon>Bacteria</taxon>
        <taxon>Bacillati</taxon>
        <taxon>Actinomycetota</taxon>
        <taxon>Actinomycetes</taxon>
        <taxon>Mycobacteriales</taxon>
        <taxon>Mycobacteriaceae</taxon>
        <taxon>Mycolicibacterium</taxon>
    </lineage>
</organism>
<proteinExistence type="predicted"/>
<protein>
    <submittedName>
        <fullName evidence="1">Uncharacterized protein</fullName>
    </submittedName>
</protein>
<accession>A0ACD1FR30</accession>
<name>A0ACD1FR30_MYCFR</name>
<keyword evidence="2" id="KW-1185">Reference proteome</keyword>
<geneLocation type="plasmid" evidence="1 2">
    <name>unnamed2</name>
</geneLocation>
<dbReference type="Proteomes" id="UP000825598">
    <property type="component" value="Plasmid unnamed2"/>
</dbReference>
<reference evidence="1" key="1">
    <citation type="submission" date="2021-07" db="EMBL/GenBank/DDBJ databases">
        <title>Complete Genome Sequences of Mycobacterium farcinogenes Isolated from Clinical Specimens from Patients in Thailand.</title>
        <authorList>
            <person name="Sodsai P."/>
        </authorList>
    </citation>
    <scope>NUCLEOTIDE SEQUENCE</scope>
    <source>
        <strain evidence="1">BKK/CU-MFGFA-001</strain>
    </source>
</reference>
<dbReference type="EMBL" id="CP081675">
    <property type="protein sequence ID" value="QZH69533.1"/>
    <property type="molecule type" value="Genomic_DNA"/>
</dbReference>